<dbReference type="PANTHER" id="PTHR30244:SF34">
    <property type="entry name" value="DTDP-4-AMINO-4,6-DIDEOXYGALACTOSE TRANSAMINASE"/>
    <property type="match status" value="1"/>
</dbReference>
<feature type="active site" description="Proton acceptor" evidence="1">
    <location>
        <position position="185"/>
    </location>
</feature>
<name>A0A1F4U3F6_UNCSA</name>
<dbReference type="EMBL" id="MEUJ01000008">
    <property type="protein sequence ID" value="OGC39442.1"/>
    <property type="molecule type" value="Genomic_DNA"/>
</dbReference>
<sequence length="375" mass="41189">MVQKETIRLAKPWLDADEMKEIEAVLASGYLTQGPKVVEFEKLVAKYIGVKEAIATTSATTALHLSLAALNIKAGDEVLVSDFTFPASANVIVQQGAKPILVDIDLDTFTVNIDDLISKVTAKTKAIMPVHAFGLSADMGPILDLAKSKGMQIVEDAACAIGTTYYGKHCGSFGTTGCFSFHPRKVITTGEGGMITTNDNKLAERICLLRNHGGQKRSNQSIFVAAGYNYRLSDVLAAIGIAQMRKLDKIITRKQELAKLYDEKLSKLSEIKVTSVPPWGGQVNQSYVIILSEQIDRDQVIELLKKEDIETTLGTYALHAQPFFQQKFGYKTGQLLNSARAYAQALTLPLYAQMNEVNIERVVKTLKEVILKCKR</sequence>
<evidence type="ECO:0000256" key="1">
    <source>
        <dbReference type="PIRSR" id="PIRSR000390-1"/>
    </source>
</evidence>
<keyword evidence="2 3" id="KW-0663">Pyridoxal phosphate</keyword>
<dbReference type="PANTHER" id="PTHR30244">
    <property type="entry name" value="TRANSAMINASE"/>
    <property type="match status" value="1"/>
</dbReference>
<dbReference type="Proteomes" id="UP000179242">
    <property type="component" value="Unassembled WGS sequence"/>
</dbReference>
<evidence type="ECO:0000313" key="5">
    <source>
        <dbReference type="Proteomes" id="UP000179242"/>
    </source>
</evidence>
<dbReference type="InterPro" id="IPR015422">
    <property type="entry name" value="PyrdxlP-dep_Trfase_small"/>
</dbReference>
<accession>A0A1F4U3F6</accession>
<dbReference type="AlphaFoldDB" id="A0A1F4U3F6"/>
<dbReference type="InterPro" id="IPR015424">
    <property type="entry name" value="PyrdxlP-dep_Trfase"/>
</dbReference>
<organism evidence="4 5">
    <name type="scientific">candidate division WOR-1 bacterium RIFOXYC2_FULL_46_14</name>
    <dbReference type="NCBI Taxonomy" id="1802587"/>
    <lineage>
        <taxon>Bacteria</taxon>
        <taxon>Bacillati</taxon>
        <taxon>Saganbacteria</taxon>
    </lineage>
</organism>
<comment type="caution">
    <text evidence="4">The sequence shown here is derived from an EMBL/GenBank/DDBJ whole genome shotgun (WGS) entry which is preliminary data.</text>
</comment>
<reference evidence="4 5" key="1">
    <citation type="journal article" date="2016" name="Nat. Commun.">
        <title>Thousands of microbial genomes shed light on interconnected biogeochemical processes in an aquifer system.</title>
        <authorList>
            <person name="Anantharaman K."/>
            <person name="Brown C.T."/>
            <person name="Hug L.A."/>
            <person name="Sharon I."/>
            <person name="Castelle C.J."/>
            <person name="Probst A.J."/>
            <person name="Thomas B.C."/>
            <person name="Singh A."/>
            <person name="Wilkins M.J."/>
            <person name="Karaoz U."/>
            <person name="Brodie E.L."/>
            <person name="Williams K.H."/>
            <person name="Hubbard S.S."/>
            <person name="Banfield J.F."/>
        </authorList>
    </citation>
    <scope>NUCLEOTIDE SEQUENCE [LARGE SCALE GENOMIC DNA]</scope>
</reference>
<dbReference type="CDD" id="cd00616">
    <property type="entry name" value="AHBA_syn"/>
    <property type="match status" value="1"/>
</dbReference>
<dbReference type="SUPFAM" id="SSF53383">
    <property type="entry name" value="PLP-dependent transferases"/>
    <property type="match status" value="1"/>
</dbReference>
<comment type="similarity">
    <text evidence="3">Belongs to the DegT/DnrJ/EryC1 family.</text>
</comment>
<gene>
    <name evidence="4" type="ORF">A2438_07755</name>
</gene>
<evidence type="ECO:0000313" key="4">
    <source>
        <dbReference type="EMBL" id="OGC39442.1"/>
    </source>
</evidence>
<dbReference type="GO" id="GO:0030170">
    <property type="term" value="F:pyridoxal phosphate binding"/>
    <property type="evidence" value="ECO:0007669"/>
    <property type="project" value="TreeGrafter"/>
</dbReference>
<dbReference type="GO" id="GO:0008483">
    <property type="term" value="F:transaminase activity"/>
    <property type="evidence" value="ECO:0007669"/>
    <property type="project" value="TreeGrafter"/>
</dbReference>
<evidence type="ECO:0000256" key="2">
    <source>
        <dbReference type="PIRSR" id="PIRSR000390-2"/>
    </source>
</evidence>
<dbReference type="Gene3D" id="3.40.640.10">
    <property type="entry name" value="Type I PLP-dependent aspartate aminotransferase-like (Major domain)"/>
    <property type="match status" value="1"/>
</dbReference>
<proteinExistence type="inferred from homology"/>
<evidence type="ECO:0000256" key="3">
    <source>
        <dbReference type="RuleBase" id="RU004508"/>
    </source>
</evidence>
<dbReference type="Pfam" id="PF01041">
    <property type="entry name" value="DegT_DnrJ_EryC1"/>
    <property type="match status" value="1"/>
</dbReference>
<dbReference type="GO" id="GO:0000271">
    <property type="term" value="P:polysaccharide biosynthetic process"/>
    <property type="evidence" value="ECO:0007669"/>
    <property type="project" value="TreeGrafter"/>
</dbReference>
<dbReference type="InterPro" id="IPR015421">
    <property type="entry name" value="PyrdxlP-dep_Trfase_major"/>
</dbReference>
<dbReference type="PIRSF" id="PIRSF000390">
    <property type="entry name" value="PLP_StrS"/>
    <property type="match status" value="1"/>
</dbReference>
<protein>
    <recommendedName>
        <fullName evidence="6">Glutamine--scyllo-inositol aminotransferase</fullName>
    </recommendedName>
</protein>
<evidence type="ECO:0008006" key="6">
    <source>
        <dbReference type="Google" id="ProtNLM"/>
    </source>
</evidence>
<feature type="modified residue" description="N6-(pyridoxal phosphate)lysine" evidence="2">
    <location>
        <position position="185"/>
    </location>
</feature>
<dbReference type="Gene3D" id="3.90.1150.10">
    <property type="entry name" value="Aspartate Aminotransferase, domain 1"/>
    <property type="match status" value="1"/>
</dbReference>
<dbReference type="InterPro" id="IPR000653">
    <property type="entry name" value="DegT/StrS_aminotransferase"/>
</dbReference>